<dbReference type="Proteomes" id="UP000444174">
    <property type="component" value="Unassembled WGS sequence"/>
</dbReference>
<organism evidence="2 3">
    <name type="scientific">Tritonibacter litoralis</name>
    <dbReference type="NCBI Taxonomy" id="2662264"/>
    <lineage>
        <taxon>Bacteria</taxon>
        <taxon>Pseudomonadati</taxon>
        <taxon>Pseudomonadota</taxon>
        <taxon>Alphaproteobacteria</taxon>
        <taxon>Rhodobacterales</taxon>
        <taxon>Paracoccaceae</taxon>
        <taxon>Tritonibacter</taxon>
    </lineage>
</organism>
<evidence type="ECO:0000313" key="2">
    <source>
        <dbReference type="EMBL" id="MQQ08592.1"/>
    </source>
</evidence>
<reference evidence="2 3" key="1">
    <citation type="submission" date="2019-10" db="EMBL/GenBank/DDBJ databases">
        <title>Epibacterium sp. nov., isolated from seawater.</title>
        <authorList>
            <person name="Zhang X."/>
            <person name="Li N."/>
        </authorList>
    </citation>
    <scope>NUCLEOTIDE SEQUENCE [LARGE SCALE GENOMIC DNA]</scope>
    <source>
        <strain evidence="2 3">SM1979</strain>
    </source>
</reference>
<protein>
    <submittedName>
        <fullName evidence="2">Cytochrome c</fullName>
    </submittedName>
</protein>
<gene>
    <name evidence="2" type="ORF">GFB49_09025</name>
</gene>
<dbReference type="AlphaFoldDB" id="A0A843YH27"/>
<dbReference type="Pfam" id="PF01322">
    <property type="entry name" value="Cytochrom_C_2"/>
    <property type="match status" value="1"/>
</dbReference>
<name>A0A843YH27_9RHOB</name>
<dbReference type="SUPFAM" id="SSF47175">
    <property type="entry name" value="Cytochromes"/>
    <property type="match status" value="1"/>
</dbReference>
<dbReference type="Gene3D" id="1.20.120.10">
    <property type="entry name" value="Cytochrome c/b562"/>
    <property type="match status" value="1"/>
</dbReference>
<evidence type="ECO:0000256" key="1">
    <source>
        <dbReference type="SAM" id="MobiDB-lite"/>
    </source>
</evidence>
<accession>A0A843YH27</accession>
<dbReference type="GO" id="GO:0005506">
    <property type="term" value="F:iron ion binding"/>
    <property type="evidence" value="ECO:0007669"/>
    <property type="project" value="InterPro"/>
</dbReference>
<feature type="region of interest" description="Disordered" evidence="1">
    <location>
        <begin position="73"/>
        <end position="103"/>
    </location>
</feature>
<dbReference type="InterPro" id="IPR002321">
    <property type="entry name" value="Cyt_c_II"/>
</dbReference>
<dbReference type="GO" id="GO:0022900">
    <property type="term" value="P:electron transport chain"/>
    <property type="evidence" value="ECO:0007669"/>
    <property type="project" value="InterPro"/>
</dbReference>
<dbReference type="GO" id="GO:0020037">
    <property type="term" value="F:heme binding"/>
    <property type="evidence" value="ECO:0007669"/>
    <property type="project" value="InterPro"/>
</dbReference>
<dbReference type="InterPro" id="IPR010980">
    <property type="entry name" value="Cyt_c/b562"/>
</dbReference>
<keyword evidence="3" id="KW-1185">Reference proteome</keyword>
<dbReference type="GO" id="GO:0009055">
    <property type="term" value="F:electron transfer activity"/>
    <property type="evidence" value="ECO:0007669"/>
    <property type="project" value="InterPro"/>
</dbReference>
<proteinExistence type="predicted"/>
<dbReference type="PROSITE" id="PS51009">
    <property type="entry name" value="CYTCII"/>
    <property type="match status" value="1"/>
</dbReference>
<dbReference type="EMBL" id="WIBF01000004">
    <property type="protein sequence ID" value="MQQ08592.1"/>
    <property type="molecule type" value="Genomic_DNA"/>
</dbReference>
<evidence type="ECO:0000313" key="3">
    <source>
        <dbReference type="Proteomes" id="UP000444174"/>
    </source>
</evidence>
<sequence length="168" mass="19041">MFYICSHWAIRSIRRLWPSLFAATAVLIMALSGSLSANHGVTNPKVQARVDLMTTQKAALTLLSEMASTRRPFDRSQARAARKSLEKTTSQIPKRFRRPHRDPHSLAKAALWHNWDDFKARAKRANTAVKELNTRSLTGLRRSLPAVIQSCHACHDTYKNPGHEFTTH</sequence>
<comment type="caution">
    <text evidence="2">The sequence shown here is derived from an EMBL/GenBank/DDBJ whole genome shotgun (WGS) entry which is preliminary data.</text>
</comment>